<feature type="region of interest" description="Disordered" evidence="4">
    <location>
        <begin position="322"/>
        <end position="346"/>
    </location>
</feature>
<comment type="caution">
    <text evidence="6">The sequence shown here is derived from an EMBL/GenBank/DDBJ whole genome shotgun (WGS) entry which is preliminary data.</text>
</comment>
<comment type="similarity">
    <text evidence="1">Belongs to the ATP-dependent DNA ligase family.</text>
</comment>
<protein>
    <submittedName>
        <fullName evidence="6">ATP-dependent DNA ligase</fullName>
    </submittedName>
</protein>
<keyword evidence="7" id="KW-1185">Reference proteome</keyword>
<evidence type="ECO:0000256" key="3">
    <source>
        <dbReference type="ARBA" id="ARBA00034003"/>
    </source>
</evidence>
<dbReference type="PROSITE" id="PS50160">
    <property type="entry name" value="DNA_LIGASE_A3"/>
    <property type="match status" value="1"/>
</dbReference>
<dbReference type="InterPro" id="IPR044117">
    <property type="entry name" value="OBF_LigC-like"/>
</dbReference>
<dbReference type="Proteomes" id="UP001550210">
    <property type="component" value="Unassembled WGS sequence"/>
</dbReference>
<accession>A0ABV2UT38</accession>
<evidence type="ECO:0000313" key="7">
    <source>
        <dbReference type="Proteomes" id="UP001550210"/>
    </source>
</evidence>
<dbReference type="Gene3D" id="2.40.50.140">
    <property type="entry name" value="Nucleic acid-binding proteins"/>
    <property type="match status" value="1"/>
</dbReference>
<dbReference type="InterPro" id="IPR012310">
    <property type="entry name" value="DNA_ligase_ATP-dep_cent"/>
</dbReference>
<proteinExistence type="inferred from homology"/>
<dbReference type="InterPro" id="IPR012340">
    <property type="entry name" value="NA-bd_OB-fold"/>
</dbReference>
<organism evidence="6 7">
    <name type="scientific">Streptomyces ossamyceticus</name>
    <dbReference type="NCBI Taxonomy" id="249581"/>
    <lineage>
        <taxon>Bacteria</taxon>
        <taxon>Bacillati</taxon>
        <taxon>Actinomycetota</taxon>
        <taxon>Actinomycetes</taxon>
        <taxon>Kitasatosporales</taxon>
        <taxon>Streptomycetaceae</taxon>
        <taxon>Streptomyces</taxon>
    </lineage>
</organism>
<feature type="domain" description="ATP-dependent DNA ligase family profile" evidence="5">
    <location>
        <begin position="120"/>
        <end position="237"/>
    </location>
</feature>
<evidence type="ECO:0000256" key="2">
    <source>
        <dbReference type="ARBA" id="ARBA00022598"/>
    </source>
</evidence>
<evidence type="ECO:0000313" key="6">
    <source>
        <dbReference type="EMBL" id="MET9844721.1"/>
    </source>
</evidence>
<dbReference type="CDD" id="cd07905">
    <property type="entry name" value="Adenylation_DNA_ligase_LigC"/>
    <property type="match status" value="1"/>
</dbReference>
<evidence type="ECO:0000256" key="4">
    <source>
        <dbReference type="SAM" id="MobiDB-lite"/>
    </source>
</evidence>
<dbReference type="InterPro" id="IPR044119">
    <property type="entry name" value="Adenylation_LigC-like"/>
</dbReference>
<comment type="catalytic activity">
    <reaction evidence="3">
        <text>ATP + (deoxyribonucleotide)n-3'-hydroxyl + 5'-phospho-(deoxyribonucleotide)m = (deoxyribonucleotide)n+m + AMP + diphosphate.</text>
        <dbReference type="EC" id="6.5.1.1"/>
    </reaction>
</comment>
<gene>
    <name evidence="6" type="ORF">ABZZ21_09075</name>
</gene>
<dbReference type="PANTHER" id="PTHR45674:SF4">
    <property type="entry name" value="DNA LIGASE 1"/>
    <property type="match status" value="1"/>
</dbReference>
<dbReference type="SUPFAM" id="SSF56091">
    <property type="entry name" value="DNA ligase/mRNA capping enzyme, catalytic domain"/>
    <property type="match status" value="1"/>
</dbReference>
<dbReference type="Pfam" id="PF01068">
    <property type="entry name" value="DNA_ligase_A_M"/>
    <property type="match status" value="1"/>
</dbReference>
<dbReference type="RefSeq" id="WP_355394752.1">
    <property type="nucleotide sequence ID" value="NZ_JBEGHN010000005.1"/>
</dbReference>
<dbReference type="Gene3D" id="3.30.470.30">
    <property type="entry name" value="DNA ligase/mRNA capping enzyme"/>
    <property type="match status" value="1"/>
</dbReference>
<dbReference type="GO" id="GO:0016874">
    <property type="term" value="F:ligase activity"/>
    <property type="evidence" value="ECO:0007669"/>
    <property type="project" value="UniProtKB-KW"/>
</dbReference>
<name>A0ABV2UT38_9ACTN</name>
<evidence type="ECO:0000256" key="1">
    <source>
        <dbReference type="ARBA" id="ARBA00007572"/>
    </source>
</evidence>
<keyword evidence="2 6" id="KW-0436">Ligase</keyword>
<feature type="compositionally biased region" description="Gly residues" evidence="4">
    <location>
        <begin position="333"/>
        <end position="346"/>
    </location>
</feature>
<dbReference type="EMBL" id="JBEXPZ010000010">
    <property type="protein sequence ID" value="MET9844721.1"/>
    <property type="molecule type" value="Genomic_DNA"/>
</dbReference>
<reference evidence="6 7" key="1">
    <citation type="submission" date="2024-06" db="EMBL/GenBank/DDBJ databases">
        <title>The Natural Products Discovery Center: Release of the First 8490 Sequenced Strains for Exploring Actinobacteria Biosynthetic Diversity.</title>
        <authorList>
            <person name="Kalkreuter E."/>
            <person name="Kautsar S.A."/>
            <person name="Yang D."/>
            <person name="Bader C.D."/>
            <person name="Teijaro C.N."/>
            <person name="Fluegel L."/>
            <person name="Davis C.M."/>
            <person name="Simpson J.R."/>
            <person name="Lauterbach L."/>
            <person name="Steele A.D."/>
            <person name="Gui C."/>
            <person name="Meng S."/>
            <person name="Li G."/>
            <person name="Viehrig K."/>
            <person name="Ye F."/>
            <person name="Su P."/>
            <person name="Kiefer A.F."/>
            <person name="Nichols A."/>
            <person name="Cepeda A.J."/>
            <person name="Yan W."/>
            <person name="Fan B."/>
            <person name="Jiang Y."/>
            <person name="Adhikari A."/>
            <person name="Zheng C.-J."/>
            <person name="Schuster L."/>
            <person name="Cowan T.M."/>
            <person name="Smanski M.J."/>
            <person name="Chevrette M.G."/>
            <person name="De Carvalho L.P.S."/>
            <person name="Shen B."/>
        </authorList>
    </citation>
    <scope>NUCLEOTIDE SEQUENCE [LARGE SCALE GENOMIC DNA]</scope>
    <source>
        <strain evidence="6 7">NPDC006434</strain>
    </source>
</reference>
<dbReference type="CDD" id="cd07970">
    <property type="entry name" value="OBF_DNA_ligase_LigC"/>
    <property type="match status" value="1"/>
</dbReference>
<sequence length="346" mass="37895">MVLRPPVEPMLAKARERMPPPAALPGGLVVQPKFDGYRTLVFTPWPAPGPVLIQSRRGSMIQARFPDLAAAAKALPDGWVLDGEVVVWAGEELSFASLQRRASAGGRTAARLAEALPAHFIAFDVLQADGVELLRRPYAERRATLEELFTGHGLTAPWTLCPETHDLATAREWLASWTRVPGVEGLVVKGRRQRYLPGTRGWYKIRRRDTAEGIVGAVTGTLRRPQSVLLGRYDREGVLRLVARSTLLHPEAVRDIAARLSPARPGHPWEGIHFTTSWGSRAPLEVVLVEPDLVAEMDVDTARVHGAWRHPARFARLREDMTPDEVTEFDAGSGPGEGAPDGQGAV</sequence>
<evidence type="ECO:0000259" key="5">
    <source>
        <dbReference type="PROSITE" id="PS50160"/>
    </source>
</evidence>
<dbReference type="PANTHER" id="PTHR45674">
    <property type="entry name" value="DNA LIGASE 1/3 FAMILY MEMBER"/>
    <property type="match status" value="1"/>
</dbReference>
<dbReference type="InterPro" id="IPR050191">
    <property type="entry name" value="ATP-dep_DNA_ligase"/>
</dbReference>